<organism evidence="15 16">
    <name type="scientific">Owenia fusiformis</name>
    <name type="common">Polychaete worm</name>
    <dbReference type="NCBI Taxonomy" id="6347"/>
    <lineage>
        <taxon>Eukaryota</taxon>
        <taxon>Metazoa</taxon>
        <taxon>Spiralia</taxon>
        <taxon>Lophotrochozoa</taxon>
        <taxon>Annelida</taxon>
        <taxon>Polychaeta</taxon>
        <taxon>Sedentaria</taxon>
        <taxon>Canalipalpata</taxon>
        <taxon>Sabellida</taxon>
        <taxon>Oweniida</taxon>
        <taxon>Oweniidae</taxon>
        <taxon>Owenia</taxon>
    </lineage>
</organism>
<accession>A0A8J1Y233</accession>
<dbReference type="OrthoDB" id="5965754at2759"/>
<keyword evidence="5 13" id="KW-0297">G-protein coupled receptor</keyword>
<reference evidence="15" key="1">
    <citation type="submission" date="2022-03" db="EMBL/GenBank/DDBJ databases">
        <authorList>
            <person name="Martin C."/>
        </authorList>
    </citation>
    <scope>NUCLEOTIDE SEQUENCE</scope>
</reference>
<protein>
    <recommendedName>
        <fullName evidence="11">Probable G-protein coupled receptor 19</fullName>
    </recommendedName>
</protein>
<evidence type="ECO:0000259" key="14">
    <source>
        <dbReference type="PROSITE" id="PS50262"/>
    </source>
</evidence>
<dbReference type="GO" id="GO:0005886">
    <property type="term" value="C:plasma membrane"/>
    <property type="evidence" value="ECO:0007669"/>
    <property type="project" value="UniProtKB-SubCell"/>
</dbReference>
<comment type="similarity">
    <text evidence="13">Belongs to the G-protein coupled receptor 1 family.</text>
</comment>
<dbReference type="FunFam" id="1.20.1070.10:FF:000165">
    <property type="entry name" value="Probable G-protein coupled receptor 19"/>
    <property type="match status" value="1"/>
</dbReference>
<dbReference type="Proteomes" id="UP000749559">
    <property type="component" value="Unassembled WGS sequence"/>
</dbReference>
<keyword evidence="2" id="KW-1003">Cell membrane</keyword>
<keyword evidence="6" id="KW-0472">Membrane</keyword>
<dbReference type="GO" id="GO:0004930">
    <property type="term" value="F:G protein-coupled receptor activity"/>
    <property type="evidence" value="ECO:0007669"/>
    <property type="project" value="UniProtKB-KW"/>
</dbReference>
<keyword evidence="9" id="KW-0325">Glycoprotein</keyword>
<dbReference type="AlphaFoldDB" id="A0A8J1Y233"/>
<dbReference type="GO" id="GO:0005929">
    <property type="term" value="C:cilium"/>
    <property type="evidence" value="ECO:0007669"/>
    <property type="project" value="UniProtKB-ARBA"/>
</dbReference>
<comment type="caution">
    <text evidence="15">The sequence shown here is derived from an EMBL/GenBank/DDBJ whole genome shotgun (WGS) entry which is preliminary data.</text>
</comment>
<evidence type="ECO:0000256" key="5">
    <source>
        <dbReference type="ARBA" id="ARBA00023040"/>
    </source>
</evidence>
<dbReference type="PANTHER" id="PTHR24241:SF182">
    <property type="entry name" value="G PROTEIN-COUPLED RECEPTOR 19"/>
    <property type="match status" value="1"/>
</dbReference>
<evidence type="ECO:0000256" key="1">
    <source>
        <dbReference type="ARBA" id="ARBA00004651"/>
    </source>
</evidence>
<dbReference type="EMBL" id="CAIIXF020000006">
    <property type="protein sequence ID" value="CAH1785424.1"/>
    <property type="molecule type" value="Genomic_DNA"/>
</dbReference>
<comment type="function">
    <text evidence="12">G-protein coupled receptor that plays a role in the regulation of circadian rhythms and energy metabolism. Participates in maintaining proper circadian gene expression in the suprachiasmatic nucleus (SCN), the locus of the master circadian clock in the brain. May function as a coordinator of aging-associated metabolic dysfunction, stress response, DNA integrity management, and eventual senescence. Upon binding to adropin, modulates mitochondrial energy metabolism via the p44/42-PDK4 signaling pathway, influencing pyruvate dehydrogenase activity.</text>
</comment>
<keyword evidence="10 13" id="KW-0807">Transducer</keyword>
<evidence type="ECO:0000256" key="8">
    <source>
        <dbReference type="ARBA" id="ARBA00023170"/>
    </source>
</evidence>
<dbReference type="PANTHER" id="PTHR24241">
    <property type="entry name" value="NEUROPEPTIDE RECEPTOR-RELATED G-PROTEIN COUPLED RECEPTOR"/>
    <property type="match status" value="1"/>
</dbReference>
<evidence type="ECO:0000256" key="10">
    <source>
        <dbReference type="ARBA" id="ARBA00023224"/>
    </source>
</evidence>
<keyword evidence="4" id="KW-1133">Transmembrane helix</keyword>
<keyword evidence="7" id="KW-1015">Disulfide bond</keyword>
<evidence type="ECO:0000256" key="12">
    <source>
        <dbReference type="ARBA" id="ARBA00093282"/>
    </source>
</evidence>
<sequence length="407" mass="46055">MSGVINSTPGDNTTFIMDTTTLMVTINTTEMSFLNTTQRPNDIPWLDKNTSSISAVLETVILCVMWVFTVIGNVLVCIVISRSRRLQSTTNYFVASLACGDLCLSVCCMPFILGRVISQAWIFGTAMCKLVRFFQYVIPGANMYVLVCICADRFYTIIYPLSFKVTRSRAKKMVFLSWSFGVLVSIPALYFFTTVTAGTTSHCSPYLTPKWDSIFYIVCVVLFHLITPSLALTIGYTRVFKHIWRAGVGGRTFQRTMNPVPRAKVKMVKMLLIVNVVNFFLISPYYFTQLWYPVAQVSSVPVSLYIATIWTLYSSAMSRPMIYMCYNSNFRRGCREVFCMSTMKCYRSNAYAITNVSQFGKKNHVGVVDIDNSFQRPCTPSKAFDRSAMIGRTQWPLSNSSMPSTYL</sequence>
<evidence type="ECO:0000256" key="3">
    <source>
        <dbReference type="ARBA" id="ARBA00022692"/>
    </source>
</evidence>
<evidence type="ECO:0000256" key="6">
    <source>
        <dbReference type="ARBA" id="ARBA00023136"/>
    </source>
</evidence>
<evidence type="ECO:0000256" key="2">
    <source>
        <dbReference type="ARBA" id="ARBA00022475"/>
    </source>
</evidence>
<dbReference type="PROSITE" id="PS00237">
    <property type="entry name" value="G_PROTEIN_RECEP_F1_1"/>
    <property type="match status" value="1"/>
</dbReference>
<keyword evidence="16" id="KW-1185">Reference proteome</keyword>
<dbReference type="GO" id="GO:0042277">
    <property type="term" value="F:peptide binding"/>
    <property type="evidence" value="ECO:0007669"/>
    <property type="project" value="TreeGrafter"/>
</dbReference>
<gene>
    <name evidence="15" type="ORF">OFUS_LOCUS11481</name>
</gene>
<dbReference type="InterPro" id="IPR017452">
    <property type="entry name" value="GPCR_Rhodpsn_7TM"/>
</dbReference>
<dbReference type="GO" id="GO:0032870">
    <property type="term" value="P:cellular response to hormone stimulus"/>
    <property type="evidence" value="ECO:0007669"/>
    <property type="project" value="TreeGrafter"/>
</dbReference>
<evidence type="ECO:0000313" key="15">
    <source>
        <dbReference type="EMBL" id="CAH1785424.1"/>
    </source>
</evidence>
<evidence type="ECO:0000256" key="13">
    <source>
        <dbReference type="RuleBase" id="RU000688"/>
    </source>
</evidence>
<name>A0A8J1Y233_OWEFU</name>
<proteinExistence type="inferred from homology"/>
<evidence type="ECO:0000313" key="16">
    <source>
        <dbReference type="Proteomes" id="UP000749559"/>
    </source>
</evidence>
<keyword evidence="3 13" id="KW-0812">Transmembrane</keyword>
<dbReference type="Pfam" id="PF00001">
    <property type="entry name" value="7tm_1"/>
    <property type="match status" value="1"/>
</dbReference>
<dbReference type="PROSITE" id="PS50262">
    <property type="entry name" value="G_PROTEIN_RECEP_F1_2"/>
    <property type="match status" value="1"/>
</dbReference>
<dbReference type="Gene3D" id="1.20.1070.10">
    <property type="entry name" value="Rhodopsin 7-helix transmembrane proteins"/>
    <property type="match status" value="1"/>
</dbReference>
<evidence type="ECO:0000256" key="11">
    <source>
        <dbReference type="ARBA" id="ARBA00067939"/>
    </source>
</evidence>
<evidence type="ECO:0000256" key="9">
    <source>
        <dbReference type="ARBA" id="ARBA00023180"/>
    </source>
</evidence>
<dbReference type="PRINTS" id="PR00237">
    <property type="entry name" value="GPCRRHODOPSN"/>
</dbReference>
<keyword evidence="8 13" id="KW-0675">Receptor</keyword>
<feature type="domain" description="G-protein coupled receptors family 1 profile" evidence="14">
    <location>
        <begin position="72"/>
        <end position="323"/>
    </location>
</feature>
<evidence type="ECO:0000256" key="4">
    <source>
        <dbReference type="ARBA" id="ARBA00022989"/>
    </source>
</evidence>
<dbReference type="SUPFAM" id="SSF81321">
    <property type="entry name" value="Family A G protein-coupled receptor-like"/>
    <property type="match status" value="1"/>
</dbReference>
<evidence type="ECO:0000256" key="7">
    <source>
        <dbReference type="ARBA" id="ARBA00023157"/>
    </source>
</evidence>
<dbReference type="InterPro" id="IPR000276">
    <property type="entry name" value="GPCR_Rhodpsn"/>
</dbReference>
<comment type="subcellular location">
    <subcellularLocation>
        <location evidence="1">Cell membrane</location>
        <topology evidence="1">Multi-pass membrane protein</topology>
    </subcellularLocation>
</comment>